<keyword evidence="2" id="KW-0812">Transmembrane</keyword>
<dbReference type="RefSeq" id="WP_096197872.1">
    <property type="nucleotide sequence ID" value="NZ_JBQQPA010000064.1"/>
</dbReference>
<feature type="region of interest" description="Disordered" evidence="1">
    <location>
        <begin position="93"/>
        <end position="117"/>
    </location>
</feature>
<dbReference type="AlphaFoldDB" id="A0A2A3YDG5"/>
<dbReference type="Pfam" id="PF03413">
    <property type="entry name" value="PepSY"/>
    <property type="match status" value="1"/>
</dbReference>
<keyword evidence="2" id="KW-0472">Membrane</keyword>
<name>A0A2A3YDG5_9MICO</name>
<evidence type="ECO:0000259" key="3">
    <source>
        <dbReference type="Pfam" id="PF03413"/>
    </source>
</evidence>
<keyword evidence="5" id="KW-1185">Reference proteome</keyword>
<dbReference type="PANTHER" id="PTHR34219:SF1">
    <property type="entry name" value="PEPSY DOMAIN-CONTAINING PROTEIN"/>
    <property type="match status" value="1"/>
</dbReference>
<keyword evidence="2" id="KW-1133">Transmembrane helix</keyword>
<sequence length="453" mass="49402">MATQAPPRPTGGNTSRPRRLRDELRELTLRLHFYVGLFIAPFLLVAAATGILYALTPQIEQVVYDKELHASAPAGTEMVPLAQQIEAAQSEVTDGTITQIRPPKDSESTTRVTFDSPSAREDRQLTAFVDPYTGEVTGVLNTFGEWLPLRTWFDDLHRNLHLGDAGRWYSEVAASWLWVLALSGLIIWVTRKVRARTARAYLLPQRKGPQRQRSMSLHATIGVWAAIGLFFLSATGLTWSQFAGGNFSALRQSLSWSTPYLSSEAATTTPVAEAEVPATAQSVLDVARAEGLTDPVAITPSTDGGAWVVSQVQRSWPLKQDSMAIDPASGTVVETVRFADWPVAGKLAEAGISFHMGILFGWLNQLLLIAIAGAVITLIVIGYRMWWRRRPKPPRTGLPTAPGRRVDTTAAYGILIAIAAVFGLALPLLGVTLVAFVALDLARRMLGTRRKTG</sequence>
<organism evidence="4 5">
    <name type="scientific">Brachybacterium alimentarium</name>
    <dbReference type="NCBI Taxonomy" id="47845"/>
    <lineage>
        <taxon>Bacteria</taxon>
        <taxon>Bacillati</taxon>
        <taxon>Actinomycetota</taxon>
        <taxon>Actinomycetes</taxon>
        <taxon>Micrococcales</taxon>
        <taxon>Dermabacteraceae</taxon>
        <taxon>Brachybacterium</taxon>
    </lineage>
</organism>
<proteinExistence type="predicted"/>
<feature type="transmembrane region" description="Helical" evidence="2">
    <location>
        <begin position="215"/>
        <end position="239"/>
    </location>
</feature>
<gene>
    <name evidence="4" type="ORF">CIK66_17370</name>
</gene>
<dbReference type="Proteomes" id="UP000218598">
    <property type="component" value="Unassembled WGS sequence"/>
</dbReference>
<comment type="caution">
    <text evidence="4">The sequence shown here is derived from an EMBL/GenBank/DDBJ whole genome shotgun (WGS) entry which is preliminary data.</text>
</comment>
<evidence type="ECO:0000256" key="2">
    <source>
        <dbReference type="SAM" id="Phobius"/>
    </source>
</evidence>
<protein>
    <recommendedName>
        <fullName evidence="3">PepSY domain-containing protein</fullName>
    </recommendedName>
</protein>
<feature type="transmembrane region" description="Helical" evidence="2">
    <location>
        <begin position="366"/>
        <end position="386"/>
    </location>
</feature>
<dbReference type="InterPro" id="IPR005625">
    <property type="entry name" value="PepSY-ass_TM"/>
</dbReference>
<feature type="domain" description="PepSY" evidence="3">
    <location>
        <begin position="79"/>
        <end position="139"/>
    </location>
</feature>
<accession>A0A2A3YDG5</accession>
<feature type="transmembrane region" description="Helical" evidence="2">
    <location>
        <begin position="414"/>
        <end position="439"/>
    </location>
</feature>
<dbReference type="Pfam" id="PF03929">
    <property type="entry name" value="PepSY_TM"/>
    <property type="match status" value="1"/>
</dbReference>
<dbReference type="OrthoDB" id="9791166at2"/>
<evidence type="ECO:0000313" key="5">
    <source>
        <dbReference type="Proteomes" id="UP000218598"/>
    </source>
</evidence>
<dbReference type="EMBL" id="NRGR01000036">
    <property type="protein sequence ID" value="PCC37812.1"/>
    <property type="molecule type" value="Genomic_DNA"/>
</dbReference>
<evidence type="ECO:0000256" key="1">
    <source>
        <dbReference type="SAM" id="MobiDB-lite"/>
    </source>
</evidence>
<feature type="transmembrane region" description="Helical" evidence="2">
    <location>
        <begin position="168"/>
        <end position="189"/>
    </location>
</feature>
<reference evidence="4 5" key="1">
    <citation type="journal article" date="2017" name="Elife">
        <title>Extensive horizontal gene transfer in cheese-associated bacteria.</title>
        <authorList>
            <person name="Bonham K.S."/>
            <person name="Wolfe B.E."/>
            <person name="Dutton R.J."/>
        </authorList>
    </citation>
    <scope>NUCLEOTIDE SEQUENCE [LARGE SCALE GENOMIC DNA]</scope>
    <source>
        <strain evidence="4 5">341_9</strain>
    </source>
</reference>
<dbReference type="PANTHER" id="PTHR34219">
    <property type="entry name" value="IRON-REGULATED INNER MEMBRANE PROTEIN-RELATED"/>
    <property type="match status" value="1"/>
</dbReference>
<dbReference type="InterPro" id="IPR025711">
    <property type="entry name" value="PepSY"/>
</dbReference>
<feature type="transmembrane region" description="Helical" evidence="2">
    <location>
        <begin position="31"/>
        <end position="55"/>
    </location>
</feature>
<evidence type="ECO:0000313" key="4">
    <source>
        <dbReference type="EMBL" id="PCC37812.1"/>
    </source>
</evidence>